<dbReference type="EMBL" id="MU266477">
    <property type="protein sequence ID" value="KAH7922647.1"/>
    <property type="molecule type" value="Genomic_DNA"/>
</dbReference>
<reference evidence="1" key="1">
    <citation type="journal article" date="2021" name="New Phytol.">
        <title>Evolutionary innovations through gain and loss of genes in the ectomycorrhizal Boletales.</title>
        <authorList>
            <person name="Wu G."/>
            <person name="Miyauchi S."/>
            <person name="Morin E."/>
            <person name="Kuo A."/>
            <person name="Drula E."/>
            <person name="Varga T."/>
            <person name="Kohler A."/>
            <person name="Feng B."/>
            <person name="Cao Y."/>
            <person name="Lipzen A."/>
            <person name="Daum C."/>
            <person name="Hundley H."/>
            <person name="Pangilinan J."/>
            <person name="Johnson J."/>
            <person name="Barry K."/>
            <person name="LaButti K."/>
            <person name="Ng V."/>
            <person name="Ahrendt S."/>
            <person name="Min B."/>
            <person name="Choi I.G."/>
            <person name="Park H."/>
            <person name="Plett J.M."/>
            <person name="Magnuson J."/>
            <person name="Spatafora J.W."/>
            <person name="Nagy L.G."/>
            <person name="Henrissat B."/>
            <person name="Grigoriev I.V."/>
            <person name="Yang Z.L."/>
            <person name="Xu J."/>
            <person name="Martin F.M."/>
        </authorList>
    </citation>
    <scope>NUCLEOTIDE SEQUENCE</scope>
    <source>
        <strain evidence="1">KUC20120723A-06</strain>
    </source>
</reference>
<name>A0ACB8BB22_9AGAM</name>
<evidence type="ECO:0000313" key="2">
    <source>
        <dbReference type="Proteomes" id="UP000790709"/>
    </source>
</evidence>
<keyword evidence="2" id="KW-1185">Reference proteome</keyword>
<proteinExistence type="predicted"/>
<comment type="caution">
    <text evidence="1">The sequence shown here is derived from an EMBL/GenBank/DDBJ whole genome shotgun (WGS) entry which is preliminary data.</text>
</comment>
<sequence length="171" mass="18564">MCIKLVSLSYWGDGRRCNYQQANVALTSPHHPRSSAPSVCIPHPQASSSSHYEQSPSLPSASSQMVSRSMSFSVDYKPRSSASGLTTIPFAIICIFVFRVYGTSPEIGSVSRIYDLLTQADVGSPFQGYMDGSYMTMKPNQGAFETAALLSGFAGVFCDQGNVARLQTYTY</sequence>
<dbReference type="Proteomes" id="UP000790709">
    <property type="component" value="Unassembled WGS sequence"/>
</dbReference>
<gene>
    <name evidence="1" type="ORF">BV22DRAFT_642650</name>
</gene>
<protein>
    <submittedName>
        <fullName evidence="1">Uncharacterized protein</fullName>
    </submittedName>
</protein>
<accession>A0ACB8BB22</accession>
<organism evidence="1 2">
    <name type="scientific">Leucogyrophana mollusca</name>
    <dbReference type="NCBI Taxonomy" id="85980"/>
    <lineage>
        <taxon>Eukaryota</taxon>
        <taxon>Fungi</taxon>
        <taxon>Dikarya</taxon>
        <taxon>Basidiomycota</taxon>
        <taxon>Agaricomycotina</taxon>
        <taxon>Agaricomycetes</taxon>
        <taxon>Agaricomycetidae</taxon>
        <taxon>Boletales</taxon>
        <taxon>Boletales incertae sedis</taxon>
        <taxon>Leucogyrophana</taxon>
    </lineage>
</organism>
<evidence type="ECO:0000313" key="1">
    <source>
        <dbReference type="EMBL" id="KAH7922647.1"/>
    </source>
</evidence>